<dbReference type="EMBL" id="PZQS01000007">
    <property type="protein sequence ID" value="PVD26830.1"/>
    <property type="molecule type" value="Genomic_DNA"/>
</dbReference>
<evidence type="ECO:0000313" key="2">
    <source>
        <dbReference type="Proteomes" id="UP000245119"/>
    </source>
</evidence>
<accession>A0A2T7P092</accession>
<evidence type="ECO:0000313" key="1">
    <source>
        <dbReference type="EMBL" id="PVD26830.1"/>
    </source>
</evidence>
<dbReference type="Proteomes" id="UP000245119">
    <property type="component" value="Linkage Group LG7"/>
</dbReference>
<reference evidence="1 2" key="1">
    <citation type="submission" date="2018-04" db="EMBL/GenBank/DDBJ databases">
        <title>The genome of golden apple snail Pomacea canaliculata provides insight into stress tolerance and invasive adaptation.</title>
        <authorList>
            <person name="Liu C."/>
            <person name="Liu B."/>
            <person name="Ren Y."/>
            <person name="Zhang Y."/>
            <person name="Wang H."/>
            <person name="Li S."/>
            <person name="Jiang F."/>
            <person name="Yin L."/>
            <person name="Zhang G."/>
            <person name="Qian W."/>
            <person name="Fan W."/>
        </authorList>
    </citation>
    <scope>NUCLEOTIDE SEQUENCE [LARGE SCALE GENOMIC DNA]</scope>
    <source>
        <strain evidence="1">SZHN2017</strain>
        <tissue evidence="1">Muscle</tissue>
    </source>
</reference>
<name>A0A2T7P092_POMCA</name>
<protein>
    <submittedName>
        <fullName evidence="1">Uncharacterized protein</fullName>
    </submittedName>
</protein>
<comment type="caution">
    <text evidence="1">The sequence shown here is derived from an EMBL/GenBank/DDBJ whole genome shotgun (WGS) entry which is preliminary data.</text>
</comment>
<gene>
    <name evidence="1" type="ORF">C0Q70_11977</name>
</gene>
<keyword evidence="2" id="KW-1185">Reference proteome</keyword>
<dbReference type="AlphaFoldDB" id="A0A2T7P092"/>
<proteinExistence type="predicted"/>
<sequence length="346" mass="36784">MPVTNKSASVRRVAFLKMDGGTTGAAGLHVLCLVVKEHVQGQGRAMDPMPVDDLVRETVLQMNTATCLHVQLGDRGAAGHAASPVEEEQSQGRVPVLRQAPDTDSGTTGAAGPHVLCLVVKEHVRGQGRVMDLTPVDDPVKETVLQRNTATCLRVQQVKEYLKCGILQLGDRGAAGRAASPVEQEQCQGRVPVLRHPPRAQVMPVTNKSASVRRFLKMVSGTTGAAGPHVLCLVVKEHVQGQGRVMDLTPVDDLVMETVLQRNTATCLSVQLGDLGAAGPAASPVEEEQSQGRVPVLRQVPRVQVTPVKHKIVRDQTVAFLDMESGTTGAAGPHVLCLVVKENVEG</sequence>
<organism evidence="1 2">
    <name type="scientific">Pomacea canaliculata</name>
    <name type="common">Golden apple snail</name>
    <dbReference type="NCBI Taxonomy" id="400727"/>
    <lineage>
        <taxon>Eukaryota</taxon>
        <taxon>Metazoa</taxon>
        <taxon>Spiralia</taxon>
        <taxon>Lophotrochozoa</taxon>
        <taxon>Mollusca</taxon>
        <taxon>Gastropoda</taxon>
        <taxon>Caenogastropoda</taxon>
        <taxon>Architaenioglossa</taxon>
        <taxon>Ampullarioidea</taxon>
        <taxon>Ampullariidae</taxon>
        <taxon>Pomacea</taxon>
    </lineage>
</organism>